<keyword evidence="2" id="KW-1185">Reference proteome</keyword>
<sequence>MTISSLVKWNSADVLSDTPTLCSIPSVHIPAFVLELHLLRYPLERGEPHNAPFHMYLHGCLQHLWPRQSNWISEEVGFQTFGHTSIILMFFWPFTSSRQSV</sequence>
<comment type="caution">
    <text evidence="1">The sequence shown here is derived from an EMBL/GenBank/DDBJ whole genome shotgun (WGS) entry which is preliminary data.</text>
</comment>
<reference evidence="1 2" key="1">
    <citation type="journal article" date="2019" name="Sci. Rep.">
        <title>Orb-weaving spider Araneus ventricosus genome elucidates the spidroin gene catalogue.</title>
        <authorList>
            <person name="Kono N."/>
            <person name="Nakamura H."/>
            <person name="Ohtoshi R."/>
            <person name="Moran D.A.P."/>
            <person name="Shinohara A."/>
            <person name="Yoshida Y."/>
            <person name="Fujiwara M."/>
            <person name="Mori M."/>
            <person name="Tomita M."/>
            <person name="Arakawa K."/>
        </authorList>
    </citation>
    <scope>NUCLEOTIDE SEQUENCE [LARGE SCALE GENOMIC DNA]</scope>
</reference>
<gene>
    <name evidence="1" type="ORF">AVEN_171265_1</name>
</gene>
<dbReference type="Proteomes" id="UP000499080">
    <property type="component" value="Unassembled WGS sequence"/>
</dbReference>
<dbReference type="EMBL" id="BGPR01039716">
    <property type="protein sequence ID" value="GBO15727.1"/>
    <property type="molecule type" value="Genomic_DNA"/>
</dbReference>
<evidence type="ECO:0000313" key="2">
    <source>
        <dbReference type="Proteomes" id="UP000499080"/>
    </source>
</evidence>
<accession>A0A4Y2UW66</accession>
<dbReference type="AlphaFoldDB" id="A0A4Y2UW66"/>
<protein>
    <submittedName>
        <fullName evidence="1">Uncharacterized protein</fullName>
    </submittedName>
</protein>
<organism evidence="1 2">
    <name type="scientific">Araneus ventricosus</name>
    <name type="common">Orbweaver spider</name>
    <name type="synonym">Epeira ventricosa</name>
    <dbReference type="NCBI Taxonomy" id="182803"/>
    <lineage>
        <taxon>Eukaryota</taxon>
        <taxon>Metazoa</taxon>
        <taxon>Ecdysozoa</taxon>
        <taxon>Arthropoda</taxon>
        <taxon>Chelicerata</taxon>
        <taxon>Arachnida</taxon>
        <taxon>Araneae</taxon>
        <taxon>Araneomorphae</taxon>
        <taxon>Entelegynae</taxon>
        <taxon>Araneoidea</taxon>
        <taxon>Araneidae</taxon>
        <taxon>Araneus</taxon>
    </lineage>
</organism>
<name>A0A4Y2UW66_ARAVE</name>
<proteinExistence type="predicted"/>
<evidence type="ECO:0000313" key="1">
    <source>
        <dbReference type="EMBL" id="GBO15727.1"/>
    </source>
</evidence>